<comment type="caution">
    <text evidence="1">The sequence shown here is derived from an EMBL/GenBank/DDBJ whole genome shotgun (WGS) entry which is preliminary data.</text>
</comment>
<gene>
    <name evidence="1" type="ORF">ACFQ39_07930</name>
</gene>
<evidence type="ECO:0008006" key="3">
    <source>
        <dbReference type="Google" id="ProtNLM"/>
    </source>
</evidence>
<organism evidence="1 2">
    <name type="scientific">Namhaeicola litoreus</name>
    <dbReference type="NCBI Taxonomy" id="1052145"/>
    <lineage>
        <taxon>Bacteria</taxon>
        <taxon>Pseudomonadati</taxon>
        <taxon>Bacteroidota</taxon>
        <taxon>Flavobacteriia</taxon>
        <taxon>Flavobacteriales</taxon>
        <taxon>Flavobacteriaceae</taxon>
        <taxon>Namhaeicola</taxon>
    </lineage>
</organism>
<reference evidence="2" key="1">
    <citation type="journal article" date="2019" name="Int. J. Syst. Evol. Microbiol.">
        <title>The Global Catalogue of Microorganisms (GCM) 10K type strain sequencing project: providing services to taxonomists for standard genome sequencing and annotation.</title>
        <authorList>
            <consortium name="The Broad Institute Genomics Platform"/>
            <consortium name="The Broad Institute Genome Sequencing Center for Infectious Disease"/>
            <person name="Wu L."/>
            <person name="Ma J."/>
        </authorList>
    </citation>
    <scope>NUCLEOTIDE SEQUENCE [LARGE SCALE GENOMIC DNA]</scope>
    <source>
        <strain evidence="2">CCUG 61485</strain>
    </source>
</reference>
<accession>A0ABW3Y4S5</accession>
<proteinExistence type="predicted"/>
<dbReference type="RefSeq" id="WP_377177814.1">
    <property type="nucleotide sequence ID" value="NZ_JBHTMY010000003.1"/>
</dbReference>
<evidence type="ECO:0000313" key="1">
    <source>
        <dbReference type="EMBL" id="MFD1315538.1"/>
    </source>
</evidence>
<evidence type="ECO:0000313" key="2">
    <source>
        <dbReference type="Proteomes" id="UP001597201"/>
    </source>
</evidence>
<name>A0ABW3Y4S5_9FLAO</name>
<sequence length="258" mass="29847">MAINLIDLTVFLDNPHLIDKEATKDLEEITHEFPYFQAARAIHLHGLHKQNSYKYNLALKQTAAHTTDRQILFDLITSDKFQVDQVYPGSKVIKTLANSEDDSPKIPSILGEEEDRQNTENELMVGRPIHFKSDDQLSFYEWMQLSNLKPIEREDKTMKDSSNLKSASKNENFALIEKFISKNPKIGQIEELESPIIHDTSTVENEQLMTETLAHVYLEQKKYKKAITAFQILSLKYPEKSSFFAHQIDKIKDLQSYN</sequence>
<keyword evidence="2" id="KW-1185">Reference proteome</keyword>
<dbReference type="EMBL" id="JBHTMY010000003">
    <property type="protein sequence ID" value="MFD1315538.1"/>
    <property type="molecule type" value="Genomic_DNA"/>
</dbReference>
<protein>
    <recommendedName>
        <fullName evidence="3">Tetratricopeptide repeat protein</fullName>
    </recommendedName>
</protein>
<dbReference type="Proteomes" id="UP001597201">
    <property type="component" value="Unassembled WGS sequence"/>
</dbReference>